<evidence type="ECO:0000259" key="8">
    <source>
        <dbReference type="Pfam" id="PF02687"/>
    </source>
</evidence>
<protein>
    <recommendedName>
        <fullName evidence="12">ABC transport system permease protein</fullName>
    </recommendedName>
</protein>
<evidence type="ECO:0008006" key="12">
    <source>
        <dbReference type="Google" id="ProtNLM"/>
    </source>
</evidence>
<dbReference type="Pfam" id="PF12704">
    <property type="entry name" value="MacB_PCD"/>
    <property type="match status" value="1"/>
</dbReference>
<evidence type="ECO:0000256" key="4">
    <source>
        <dbReference type="ARBA" id="ARBA00022989"/>
    </source>
</evidence>
<evidence type="ECO:0000256" key="5">
    <source>
        <dbReference type="ARBA" id="ARBA00023136"/>
    </source>
</evidence>
<evidence type="ECO:0000313" key="10">
    <source>
        <dbReference type="EMBL" id="GGG86773.1"/>
    </source>
</evidence>
<evidence type="ECO:0000256" key="1">
    <source>
        <dbReference type="ARBA" id="ARBA00004651"/>
    </source>
</evidence>
<name>A0A917M9R0_9BACT</name>
<feature type="transmembrane region" description="Helical" evidence="7">
    <location>
        <begin position="304"/>
        <end position="329"/>
    </location>
</feature>
<dbReference type="GO" id="GO:0022857">
    <property type="term" value="F:transmembrane transporter activity"/>
    <property type="evidence" value="ECO:0007669"/>
    <property type="project" value="TreeGrafter"/>
</dbReference>
<gene>
    <name evidence="10" type="ORF">GCM10011585_33420</name>
</gene>
<feature type="domain" description="ABC3 transporter permease C-terminal" evidence="8">
    <location>
        <begin position="264"/>
        <end position="366"/>
    </location>
</feature>
<dbReference type="PANTHER" id="PTHR30572:SF4">
    <property type="entry name" value="ABC TRANSPORTER PERMEASE YTRF"/>
    <property type="match status" value="1"/>
</dbReference>
<comment type="similarity">
    <text evidence="6">Belongs to the ABC-4 integral membrane protein family.</text>
</comment>
<keyword evidence="3 7" id="KW-0812">Transmembrane</keyword>
<keyword evidence="4 7" id="KW-1133">Transmembrane helix</keyword>
<sequence>MTCVLALSAARIATDALALYRESSKGYNAMGNVVAEIVPQPSQKETGQQARDAYSLIALEQMRESVSSLPNVVSVTAATAVPLGGFSSLSPMATSQASLHQVQPEGYVAVSRVLPNYFHQLNIALQAGRLFTSHPDIGEAVINEEAARVTFHQSNPVGQFAFLSLDDGSTAKVQVIGVIHGVRQEGLDKPIRPEIYLPISAYPEGMFQLVVKVRGNEETAGKEILAAIKGSGVAFEVARITSLGQMEDASTATQRFNADAAVALGCIALLMAGVGLTGIVALWIDTRRRDLAIRLALGSSRSRILELLGSFIGKISLVSVLSGIVVMFMIRPFLISILTQKVLFEESSVFVACVAIVTVVGASMSPTAIELCRLDPAQVLKEE</sequence>
<dbReference type="InterPro" id="IPR050250">
    <property type="entry name" value="Macrolide_Exporter_MacB"/>
</dbReference>
<dbReference type="PANTHER" id="PTHR30572">
    <property type="entry name" value="MEMBRANE COMPONENT OF TRANSPORTER-RELATED"/>
    <property type="match status" value="1"/>
</dbReference>
<keyword evidence="5 7" id="KW-0472">Membrane</keyword>
<dbReference type="GO" id="GO:0005886">
    <property type="term" value="C:plasma membrane"/>
    <property type="evidence" value="ECO:0007669"/>
    <property type="project" value="UniProtKB-SubCell"/>
</dbReference>
<dbReference type="Pfam" id="PF02687">
    <property type="entry name" value="FtsX"/>
    <property type="match status" value="1"/>
</dbReference>
<evidence type="ECO:0000256" key="2">
    <source>
        <dbReference type="ARBA" id="ARBA00022475"/>
    </source>
</evidence>
<keyword evidence="2" id="KW-1003">Cell membrane</keyword>
<evidence type="ECO:0000259" key="9">
    <source>
        <dbReference type="Pfam" id="PF12704"/>
    </source>
</evidence>
<dbReference type="AlphaFoldDB" id="A0A917M9R0"/>
<organism evidence="10 11">
    <name type="scientific">Edaphobacter dinghuensis</name>
    <dbReference type="NCBI Taxonomy" id="1560005"/>
    <lineage>
        <taxon>Bacteria</taxon>
        <taxon>Pseudomonadati</taxon>
        <taxon>Acidobacteriota</taxon>
        <taxon>Terriglobia</taxon>
        <taxon>Terriglobales</taxon>
        <taxon>Acidobacteriaceae</taxon>
        <taxon>Edaphobacter</taxon>
    </lineage>
</organism>
<reference evidence="10" key="1">
    <citation type="journal article" date="2014" name="Int. J. Syst. Evol. Microbiol.">
        <title>Complete genome sequence of Corynebacterium casei LMG S-19264T (=DSM 44701T), isolated from a smear-ripened cheese.</title>
        <authorList>
            <consortium name="US DOE Joint Genome Institute (JGI-PGF)"/>
            <person name="Walter F."/>
            <person name="Albersmeier A."/>
            <person name="Kalinowski J."/>
            <person name="Ruckert C."/>
        </authorList>
    </citation>
    <scope>NUCLEOTIDE SEQUENCE</scope>
    <source>
        <strain evidence="10">CGMCC 1.12997</strain>
    </source>
</reference>
<evidence type="ECO:0000313" key="11">
    <source>
        <dbReference type="Proteomes" id="UP000647241"/>
    </source>
</evidence>
<keyword evidence="11" id="KW-1185">Reference proteome</keyword>
<comment type="subcellular location">
    <subcellularLocation>
        <location evidence="1">Cell membrane</location>
        <topology evidence="1">Multi-pass membrane protein</topology>
    </subcellularLocation>
</comment>
<accession>A0A917M9R0</accession>
<dbReference type="Proteomes" id="UP000647241">
    <property type="component" value="Unassembled WGS sequence"/>
</dbReference>
<evidence type="ECO:0000256" key="3">
    <source>
        <dbReference type="ARBA" id="ARBA00022692"/>
    </source>
</evidence>
<dbReference type="InterPro" id="IPR025857">
    <property type="entry name" value="MacB_PCD"/>
</dbReference>
<dbReference type="InterPro" id="IPR003838">
    <property type="entry name" value="ABC3_permease_C"/>
</dbReference>
<feature type="domain" description="MacB-like periplasmic core" evidence="9">
    <location>
        <begin position="59"/>
        <end position="218"/>
    </location>
</feature>
<comment type="caution">
    <text evidence="10">The sequence shown here is derived from an EMBL/GenBank/DDBJ whole genome shotgun (WGS) entry which is preliminary data.</text>
</comment>
<feature type="transmembrane region" description="Helical" evidence="7">
    <location>
        <begin position="349"/>
        <end position="369"/>
    </location>
</feature>
<proteinExistence type="inferred from homology"/>
<reference evidence="10" key="2">
    <citation type="submission" date="2020-09" db="EMBL/GenBank/DDBJ databases">
        <authorList>
            <person name="Sun Q."/>
            <person name="Zhou Y."/>
        </authorList>
    </citation>
    <scope>NUCLEOTIDE SEQUENCE</scope>
    <source>
        <strain evidence="10">CGMCC 1.12997</strain>
    </source>
</reference>
<evidence type="ECO:0000256" key="6">
    <source>
        <dbReference type="ARBA" id="ARBA00038076"/>
    </source>
</evidence>
<evidence type="ECO:0000256" key="7">
    <source>
        <dbReference type="SAM" id="Phobius"/>
    </source>
</evidence>
<feature type="transmembrane region" description="Helical" evidence="7">
    <location>
        <begin position="260"/>
        <end position="284"/>
    </location>
</feature>
<dbReference type="EMBL" id="BMGT01000004">
    <property type="protein sequence ID" value="GGG86773.1"/>
    <property type="molecule type" value="Genomic_DNA"/>
</dbReference>